<protein>
    <submittedName>
        <fullName evidence="2">NAD-dependent epimerase/dehydratase family protein</fullName>
    </submittedName>
</protein>
<name>A0ABS6QY72_9PSED</name>
<dbReference type="RefSeq" id="WP_217873288.1">
    <property type="nucleotide sequence ID" value="NZ_JAHSTU010000011.1"/>
</dbReference>
<dbReference type="InterPro" id="IPR001509">
    <property type="entry name" value="Epimerase_deHydtase"/>
</dbReference>
<evidence type="ECO:0000259" key="1">
    <source>
        <dbReference type="Pfam" id="PF01370"/>
    </source>
</evidence>
<organism evidence="2 3">
    <name type="scientific">Pseudomonas azerbaijanoccidentalis</name>
    <dbReference type="NCBI Taxonomy" id="2842347"/>
    <lineage>
        <taxon>Bacteria</taxon>
        <taxon>Pseudomonadati</taxon>
        <taxon>Pseudomonadota</taxon>
        <taxon>Gammaproteobacteria</taxon>
        <taxon>Pseudomonadales</taxon>
        <taxon>Pseudomonadaceae</taxon>
        <taxon>Pseudomonas</taxon>
    </lineage>
</organism>
<evidence type="ECO:0000313" key="3">
    <source>
        <dbReference type="Proteomes" id="UP001049200"/>
    </source>
</evidence>
<accession>A0ABS6QY72</accession>
<gene>
    <name evidence="2" type="ORF">KVG88_27690</name>
</gene>
<proteinExistence type="predicted"/>
<keyword evidence="3" id="KW-1185">Reference proteome</keyword>
<dbReference type="Pfam" id="PF01370">
    <property type="entry name" value="Epimerase"/>
    <property type="match status" value="1"/>
</dbReference>
<evidence type="ECO:0000313" key="2">
    <source>
        <dbReference type="EMBL" id="MBV4523854.1"/>
    </source>
</evidence>
<reference evidence="2" key="1">
    <citation type="submission" date="2021-06" db="EMBL/GenBank/DDBJ databases">
        <title>Updating the genus Pseudomonas: Description of 43 new species and partition of the Pseudomonas putida group.</title>
        <authorList>
            <person name="Girard L."/>
            <person name="Lood C."/>
            <person name="Vandamme P."/>
            <person name="Rokni-Zadeh H."/>
            <person name="Van Noort V."/>
            <person name="Hofte M."/>
            <person name="Lavigne R."/>
            <person name="De Mot R."/>
        </authorList>
    </citation>
    <scope>NUCLEOTIDE SEQUENCE</scope>
    <source>
        <strain evidence="2">SWRI74</strain>
    </source>
</reference>
<dbReference type="Proteomes" id="UP001049200">
    <property type="component" value="Unassembled WGS sequence"/>
</dbReference>
<sequence length="271" mass="29628">MIFIVGGRGRLGQALREEYKADEVVCVERAVYQQWGASDSLYDITAYFQRYAQPGAVVYICSGLLDSTLASETLHNVNFRLPRNIIQAVSPMGIRAVTFGTAMEGMLTANSYVQSKLALSRFVSEMSGELTPALHIRIHTLYGGGEPSPFMFLGLIMASLRDDKPFAMTLGRQLREYHHVSDDAAAVRALVDYSSTGVVELSHGQPVTLKALAEAVFESAGKGHLLQLGALPEPQQENFTQVFTRSSVLEGVMFRDAVAGVVEYINTLVES</sequence>
<dbReference type="EMBL" id="JAHSTU010000011">
    <property type="protein sequence ID" value="MBV4523854.1"/>
    <property type="molecule type" value="Genomic_DNA"/>
</dbReference>
<feature type="domain" description="NAD-dependent epimerase/dehydratase" evidence="1">
    <location>
        <begin position="2"/>
        <end position="193"/>
    </location>
</feature>
<comment type="caution">
    <text evidence="2">The sequence shown here is derived from an EMBL/GenBank/DDBJ whole genome shotgun (WGS) entry which is preliminary data.</text>
</comment>